<keyword evidence="2" id="KW-0812">Transmembrane</keyword>
<evidence type="ECO:0000313" key="5">
    <source>
        <dbReference type="Proteomes" id="UP000503540"/>
    </source>
</evidence>
<keyword evidence="5" id="KW-1185">Reference proteome</keyword>
<evidence type="ECO:0000256" key="1">
    <source>
        <dbReference type="SAM" id="MobiDB-lite"/>
    </source>
</evidence>
<dbReference type="RefSeq" id="WP_167473206.1">
    <property type="nucleotide sequence ID" value="NZ_CP046172.1"/>
</dbReference>
<keyword evidence="2" id="KW-1133">Transmembrane helix</keyword>
<accession>A0A6G9YAW1</accession>
<sequence length="347" mass="35503">MNHVIRIALLLCAFGLFAGSGGVAGAAPATASGGVGIVATIDDREIAGATSDAPVRLTPGSAVRLTVMVANGTGSPIVVHRVDLAGHVLGLTFFSYSTAVELTIPAGKSDTLRYTLDLTGLRGQATGLIGAELTVVGTDGATIATVPTVTDVRGSVWSVYGLFGVALSVLTALAIADAALSIARHRLGANRWQRGLRLLAPGVGIGLVFGFTASVLRWWVPQTELWLAVGGGCAAMAFLLGYCSPTPEPGYEVPEFAELEGDLDDDLVGPPDPVAPNPQIPFAARFPTASPVEVPFAARFPSDEPDTVRFGPADPGSGQGPHHLSDAPETVRFPVPGKGVPGEGAGR</sequence>
<dbReference type="Proteomes" id="UP000503540">
    <property type="component" value="Chromosome"/>
</dbReference>
<evidence type="ECO:0000313" key="4">
    <source>
        <dbReference type="EMBL" id="QIS10196.1"/>
    </source>
</evidence>
<dbReference type="KEGG" id="nah:F5544_11520"/>
<proteinExistence type="predicted"/>
<dbReference type="EMBL" id="CP046172">
    <property type="protein sequence ID" value="QIS10196.1"/>
    <property type="molecule type" value="Genomic_DNA"/>
</dbReference>
<feature type="transmembrane region" description="Helical" evidence="2">
    <location>
        <begin position="195"/>
        <end position="219"/>
    </location>
</feature>
<gene>
    <name evidence="4" type="ORF">F5544_11520</name>
</gene>
<keyword evidence="3" id="KW-0732">Signal</keyword>
<name>A0A6G9YAW1_9NOCA</name>
<feature type="region of interest" description="Disordered" evidence="1">
    <location>
        <begin position="300"/>
        <end position="347"/>
    </location>
</feature>
<feature type="signal peptide" evidence="3">
    <location>
        <begin position="1"/>
        <end position="18"/>
    </location>
</feature>
<feature type="chain" id="PRO_5038381737" evidence="3">
    <location>
        <begin position="19"/>
        <end position="347"/>
    </location>
</feature>
<feature type="transmembrane region" description="Helical" evidence="2">
    <location>
        <begin position="225"/>
        <end position="243"/>
    </location>
</feature>
<feature type="transmembrane region" description="Helical" evidence="2">
    <location>
        <begin position="157"/>
        <end position="183"/>
    </location>
</feature>
<dbReference type="AlphaFoldDB" id="A0A6G9YAW1"/>
<organism evidence="4 5">
    <name type="scientific">Nocardia arthritidis</name>
    <dbReference type="NCBI Taxonomy" id="228602"/>
    <lineage>
        <taxon>Bacteria</taxon>
        <taxon>Bacillati</taxon>
        <taxon>Actinomycetota</taxon>
        <taxon>Actinomycetes</taxon>
        <taxon>Mycobacteriales</taxon>
        <taxon>Nocardiaceae</taxon>
        <taxon>Nocardia</taxon>
    </lineage>
</organism>
<evidence type="ECO:0000256" key="2">
    <source>
        <dbReference type="SAM" id="Phobius"/>
    </source>
</evidence>
<evidence type="ECO:0000256" key="3">
    <source>
        <dbReference type="SAM" id="SignalP"/>
    </source>
</evidence>
<protein>
    <submittedName>
        <fullName evidence="4">Uncharacterized protein</fullName>
    </submittedName>
</protein>
<reference evidence="4 5" key="1">
    <citation type="journal article" date="2019" name="ACS Chem. Biol.">
        <title>Identification and Mobilization of a Cryptic Antibiotic Biosynthesis Gene Locus from a Human-Pathogenic Nocardia Isolate.</title>
        <authorList>
            <person name="Herisse M."/>
            <person name="Ishida K."/>
            <person name="Porter J.L."/>
            <person name="Howden B."/>
            <person name="Hertweck C."/>
            <person name="Stinear T.P."/>
            <person name="Pidot S.J."/>
        </authorList>
    </citation>
    <scope>NUCLEOTIDE SEQUENCE [LARGE SCALE GENOMIC DNA]</scope>
    <source>
        <strain evidence="4 5">AUSMDU00012717</strain>
    </source>
</reference>
<keyword evidence="2" id="KW-0472">Membrane</keyword>